<dbReference type="InterPro" id="IPR030564">
    <property type="entry name" value="Myotubularin"/>
</dbReference>
<dbReference type="GO" id="GO:0046474">
    <property type="term" value="P:glycerophospholipid biosynthetic process"/>
    <property type="evidence" value="ECO:0007669"/>
    <property type="project" value="UniProtKB-ARBA"/>
</dbReference>
<dbReference type="SUPFAM" id="SSF50729">
    <property type="entry name" value="PH domain-like"/>
    <property type="match status" value="1"/>
</dbReference>
<keyword evidence="12" id="KW-0472">Membrane</keyword>
<keyword evidence="7" id="KW-0479">Metal-binding</keyword>
<dbReference type="SMART" id="SM00404">
    <property type="entry name" value="PTPc_motif"/>
    <property type="match status" value="1"/>
</dbReference>
<evidence type="ECO:0000256" key="10">
    <source>
        <dbReference type="ARBA" id="ARBA00022833"/>
    </source>
</evidence>
<feature type="region of interest" description="Disordered" evidence="17">
    <location>
        <begin position="630"/>
        <end position="668"/>
    </location>
</feature>
<comment type="subcellular location">
    <subcellularLocation>
        <location evidence="2">Membrane</location>
    </subcellularLocation>
</comment>
<dbReference type="InterPro" id="IPR000306">
    <property type="entry name" value="Znf_FYVE"/>
</dbReference>
<dbReference type="CDD" id="cd14533">
    <property type="entry name" value="PTP-MTMR3-like"/>
    <property type="match status" value="1"/>
</dbReference>
<comment type="similarity">
    <text evidence="3">Belongs to the protein-tyrosine phosphatase family. Non-receptor class myotubularin subfamily.</text>
</comment>
<keyword evidence="8 16" id="KW-0863">Zinc-finger</keyword>
<dbReference type="GO" id="GO:0005829">
    <property type="term" value="C:cytosol"/>
    <property type="evidence" value="ECO:0007669"/>
    <property type="project" value="UniProtKB-ARBA"/>
</dbReference>
<evidence type="ECO:0000256" key="16">
    <source>
        <dbReference type="PROSITE-ProRule" id="PRU00091"/>
    </source>
</evidence>
<dbReference type="SUPFAM" id="SSF52799">
    <property type="entry name" value="(Phosphotyrosine protein) phosphatases II"/>
    <property type="match status" value="1"/>
</dbReference>
<dbReference type="GO" id="GO:0019903">
    <property type="term" value="F:protein phosphatase binding"/>
    <property type="evidence" value="ECO:0007669"/>
    <property type="project" value="TreeGrafter"/>
</dbReference>
<evidence type="ECO:0000256" key="12">
    <source>
        <dbReference type="ARBA" id="ARBA00023136"/>
    </source>
</evidence>
<dbReference type="PROSITE" id="PS00383">
    <property type="entry name" value="TYR_PHOSPHATASE_1"/>
    <property type="match status" value="1"/>
</dbReference>
<evidence type="ECO:0000256" key="11">
    <source>
        <dbReference type="ARBA" id="ARBA00023098"/>
    </source>
</evidence>
<name>A0A482XQ49_LAOST</name>
<evidence type="ECO:0000256" key="5">
    <source>
        <dbReference type="ARBA" id="ARBA00012903"/>
    </source>
</evidence>
<dbReference type="SMART" id="SM00064">
    <property type="entry name" value="FYVE"/>
    <property type="match status" value="1"/>
</dbReference>
<dbReference type="GO" id="GO:0004438">
    <property type="term" value="F:phosphatidylinositol-3-phosphate phosphatase activity"/>
    <property type="evidence" value="ECO:0007669"/>
    <property type="project" value="TreeGrafter"/>
</dbReference>
<dbReference type="InterPro" id="IPR013083">
    <property type="entry name" value="Znf_RING/FYVE/PHD"/>
</dbReference>
<feature type="active site" description="Phosphocysteine intermediate" evidence="14">
    <location>
        <position position="402"/>
    </location>
</feature>
<keyword evidence="10" id="KW-0862">Zinc</keyword>
<evidence type="ECO:0000256" key="3">
    <source>
        <dbReference type="ARBA" id="ARBA00007471"/>
    </source>
</evidence>
<proteinExistence type="inferred from homology"/>
<dbReference type="GO" id="GO:0004721">
    <property type="term" value="F:phosphoprotein phosphatase activity"/>
    <property type="evidence" value="ECO:0007669"/>
    <property type="project" value="UniProtKB-ARBA"/>
</dbReference>
<dbReference type="GO" id="GO:0010506">
    <property type="term" value="P:regulation of autophagy"/>
    <property type="evidence" value="ECO:0007669"/>
    <property type="project" value="TreeGrafter"/>
</dbReference>
<dbReference type="Gene3D" id="3.30.40.10">
    <property type="entry name" value="Zinc/RING finger domain, C3HC4 (zinc finger)"/>
    <property type="match status" value="1"/>
</dbReference>
<evidence type="ECO:0000313" key="21">
    <source>
        <dbReference type="Proteomes" id="UP000291343"/>
    </source>
</evidence>
<sequence length="844" mass="94575">MGEVESEDPSHRIDIGGGHSESSLSSDSMFHMRASELYPKCTTVKDQESLSLPFEPLCGEDVKFLGKVSGGIAALSNYRFFYHLFSKDICYIIPIGAIEQVEIKEPLVIQISCKDVQSFRCTFSTAESCVEWHKRLTNVLGVPKSIDEIFAFAHYAWAGEDLGEDLPCYLYDRTDTKLLDLELFKAEVQRMNFDVSSEGPWRISQANRDFEICKTYPRYLLVPASFTDADLAEVAKFRSSRRMPITVWRHPTNGAAIARCSQPEIGWFGCRSSADESLLQAIIDACSKSCPPELDRPGKKLLIVDARSYGTAVANRVRGGGCECPEYYPHCEIKFMNLANIHGVRKCFNGLQALCALPADEAGWFQSLDGTKWLHCISGLLSAAVTVFSAVEENAQPVVVHCSDGWDRTPQIVSLAEILLDPYYRTVKGFQVLVEREWIAFGHKFASRCGSTEDVGERSPVFLQWLDCVQNIHRQYPCAFEFSMSFLVKLAQHIYSNLFGTFLCNSISDRKSMSVDQRTYSVWKFLEQPEYRNHLYKPNGDRVLLPAYNVRDLVLWRELYLGYAFGESFFAVASGLARANESTSIFDGDSATDKAVNGGSVLKLGDMDMPDGAVSGWMGSGVVSFDSVDGDDTDYGSNQSSTDTLVSTDNLATQATRRSRSDDSAPSPAIRDYEQVYKFIDPVDGLHRVRDDIQDRLASVTLEHKEREFALEQELHQTRIALLQNQQNQTAASVAPTQSSDVTGDDEQGSLCSTEISWEALEEPVQTLWVPDHAVSHCTNCHNKFWLGRRKHHCRKCGQIFCADCSEFLAPLPDQKLFDPVRVCVSCRQQLEHVERVINVVNVS</sequence>
<dbReference type="InterPro" id="IPR010569">
    <property type="entry name" value="Myotubularin-like_Pase_dom"/>
</dbReference>
<dbReference type="FunCoup" id="A0A482XQ49">
    <property type="interactions" value="1920"/>
</dbReference>
<dbReference type="PROSITE" id="PS51339">
    <property type="entry name" value="PPASE_MYOTUBULARIN"/>
    <property type="match status" value="1"/>
</dbReference>
<dbReference type="GO" id="GO:0061952">
    <property type="term" value="P:midbody abscission"/>
    <property type="evidence" value="ECO:0007669"/>
    <property type="project" value="UniProtKB-ARBA"/>
</dbReference>
<keyword evidence="9" id="KW-0378">Hydrolase</keyword>
<feature type="region of interest" description="Disordered" evidence="17">
    <location>
        <begin position="1"/>
        <end position="25"/>
    </location>
</feature>
<dbReference type="EMBL" id="QKKF02004574">
    <property type="protein sequence ID" value="RZF47301.1"/>
    <property type="molecule type" value="Genomic_DNA"/>
</dbReference>
<evidence type="ECO:0000313" key="20">
    <source>
        <dbReference type="EMBL" id="RZF47301.1"/>
    </source>
</evidence>
<comment type="similarity">
    <text evidence="4">Belongs to the lst-2 family.</text>
</comment>
<dbReference type="GO" id="GO:0046856">
    <property type="term" value="P:phosphatidylinositol dephosphorylation"/>
    <property type="evidence" value="ECO:0007669"/>
    <property type="project" value="UniProtKB-ARBA"/>
</dbReference>
<dbReference type="PANTHER" id="PTHR10807:SF75">
    <property type="entry name" value="PHOSPHATIDYLINOSITOL-3-PHOSPHATE PHOSPHATASE"/>
    <property type="match status" value="1"/>
</dbReference>
<dbReference type="OrthoDB" id="271628at2759"/>
<dbReference type="PANTHER" id="PTHR10807">
    <property type="entry name" value="MYOTUBULARIN-RELATED"/>
    <property type="match status" value="1"/>
</dbReference>
<feature type="domain" description="Myotubularin phosphatase" evidence="19">
    <location>
        <begin position="178"/>
        <end position="560"/>
    </location>
</feature>
<dbReference type="GO" id="GO:0060090">
    <property type="term" value="F:molecular adaptor activity"/>
    <property type="evidence" value="ECO:0007669"/>
    <property type="project" value="UniProtKB-ARBA"/>
</dbReference>
<dbReference type="SUPFAM" id="SSF57903">
    <property type="entry name" value="FYVE/PHD zinc finger"/>
    <property type="match status" value="1"/>
</dbReference>
<evidence type="ECO:0000256" key="15">
    <source>
        <dbReference type="PIRSR" id="PIRSR630564-2"/>
    </source>
</evidence>
<dbReference type="GO" id="GO:0052629">
    <property type="term" value="F:phosphatidylinositol-3,5-bisphosphate 3-phosphatase activity"/>
    <property type="evidence" value="ECO:0007669"/>
    <property type="project" value="UniProtKB-EC"/>
</dbReference>
<evidence type="ECO:0000256" key="2">
    <source>
        <dbReference type="ARBA" id="ARBA00004370"/>
    </source>
</evidence>
<dbReference type="InterPro" id="IPR017455">
    <property type="entry name" value="Znf_FYVE-rel"/>
</dbReference>
<dbReference type="Pfam" id="PF06602">
    <property type="entry name" value="Myotub-related"/>
    <property type="match status" value="1"/>
</dbReference>
<dbReference type="InterPro" id="IPR046978">
    <property type="entry name" value="MTMR4_FYVE"/>
</dbReference>
<dbReference type="GO" id="GO:0016020">
    <property type="term" value="C:membrane"/>
    <property type="evidence" value="ECO:0007669"/>
    <property type="project" value="UniProtKB-SubCell"/>
</dbReference>
<dbReference type="AlphaFoldDB" id="A0A482XQ49"/>
<dbReference type="InterPro" id="IPR029021">
    <property type="entry name" value="Prot-tyrosine_phosphatase-like"/>
</dbReference>
<dbReference type="GO" id="GO:0008270">
    <property type="term" value="F:zinc ion binding"/>
    <property type="evidence" value="ECO:0007669"/>
    <property type="project" value="UniProtKB-KW"/>
</dbReference>
<dbReference type="InterPro" id="IPR011011">
    <property type="entry name" value="Znf_FYVE_PHD"/>
</dbReference>
<dbReference type="InterPro" id="IPR003595">
    <property type="entry name" value="Tyr_Pase_cat"/>
</dbReference>
<accession>A0A482XQ49</accession>
<keyword evidence="11" id="KW-0443">Lipid metabolism</keyword>
<organism evidence="20 21">
    <name type="scientific">Laodelphax striatellus</name>
    <name type="common">Small brown planthopper</name>
    <name type="synonym">Delphax striatella</name>
    <dbReference type="NCBI Taxonomy" id="195883"/>
    <lineage>
        <taxon>Eukaryota</taxon>
        <taxon>Metazoa</taxon>
        <taxon>Ecdysozoa</taxon>
        <taxon>Arthropoda</taxon>
        <taxon>Hexapoda</taxon>
        <taxon>Insecta</taxon>
        <taxon>Pterygota</taxon>
        <taxon>Neoptera</taxon>
        <taxon>Paraneoptera</taxon>
        <taxon>Hemiptera</taxon>
        <taxon>Auchenorrhyncha</taxon>
        <taxon>Fulgoroidea</taxon>
        <taxon>Delphacidae</taxon>
        <taxon>Criomorphinae</taxon>
        <taxon>Laodelphax</taxon>
    </lineage>
</organism>
<dbReference type="Proteomes" id="UP000291343">
    <property type="component" value="Unassembled WGS sequence"/>
</dbReference>
<evidence type="ECO:0000256" key="1">
    <source>
        <dbReference type="ARBA" id="ARBA00003580"/>
    </source>
</evidence>
<evidence type="ECO:0000259" key="19">
    <source>
        <dbReference type="PROSITE" id="PS51339"/>
    </source>
</evidence>
<dbReference type="EC" id="3.1.3.95" evidence="5"/>
<comment type="function">
    <text evidence="1">Negative regulator of epidermal growth factor receptor (EGFR) signaling.</text>
</comment>
<dbReference type="PROSITE" id="PS50178">
    <property type="entry name" value="ZF_FYVE"/>
    <property type="match status" value="1"/>
</dbReference>
<evidence type="ECO:0000256" key="7">
    <source>
        <dbReference type="ARBA" id="ARBA00022723"/>
    </source>
</evidence>
<evidence type="ECO:0000256" key="9">
    <source>
        <dbReference type="ARBA" id="ARBA00022801"/>
    </source>
</evidence>
<dbReference type="SMR" id="A0A482XQ49"/>
<evidence type="ECO:0000256" key="13">
    <source>
        <dbReference type="ARBA" id="ARBA00032571"/>
    </source>
</evidence>
<evidence type="ECO:0000256" key="14">
    <source>
        <dbReference type="PIRSR" id="PIRSR630564-1"/>
    </source>
</evidence>
<gene>
    <name evidence="20" type="ORF">LSTR_LSTR009792</name>
</gene>
<feature type="binding site" evidence="15">
    <location>
        <begin position="340"/>
        <end position="341"/>
    </location>
    <ligand>
        <name>substrate</name>
    </ligand>
</feature>
<feature type="domain" description="FYVE-type" evidence="18">
    <location>
        <begin position="772"/>
        <end position="832"/>
    </location>
</feature>
<dbReference type="InterPro" id="IPR016130">
    <property type="entry name" value="Tyr_Pase_AS"/>
</dbReference>
<reference evidence="20 21" key="1">
    <citation type="journal article" date="2017" name="Gigascience">
        <title>Genome sequence of the small brown planthopper, Laodelphax striatellus.</title>
        <authorList>
            <person name="Zhu J."/>
            <person name="Jiang F."/>
            <person name="Wang X."/>
            <person name="Yang P."/>
            <person name="Bao Y."/>
            <person name="Zhao W."/>
            <person name="Wang W."/>
            <person name="Lu H."/>
            <person name="Wang Q."/>
            <person name="Cui N."/>
            <person name="Li J."/>
            <person name="Chen X."/>
            <person name="Luo L."/>
            <person name="Yu J."/>
            <person name="Kang L."/>
            <person name="Cui F."/>
        </authorList>
    </citation>
    <scope>NUCLEOTIDE SEQUENCE [LARGE SCALE GENOMIC DNA]</scope>
    <source>
        <strain evidence="20">Lst14</strain>
    </source>
</reference>
<dbReference type="FunFam" id="3.30.40.10:FF:000073">
    <property type="entry name" value="myotubularin-related protein 4 isoform X2"/>
    <property type="match status" value="1"/>
</dbReference>
<evidence type="ECO:0000256" key="4">
    <source>
        <dbReference type="ARBA" id="ARBA00008755"/>
    </source>
</evidence>
<feature type="binding site" evidence="15">
    <location>
        <begin position="402"/>
        <end position="408"/>
    </location>
    <ligand>
        <name>substrate</name>
    </ligand>
</feature>
<protein>
    <recommendedName>
        <fullName evidence="6">Lateral signaling target protein 2 homolog</fullName>
        <ecNumber evidence="5">3.1.3.95</ecNumber>
    </recommendedName>
    <alternativeName>
        <fullName evidence="13">Phosphatidylinositol-3,5-bisphosphate 3-phosphatase</fullName>
    </alternativeName>
</protein>
<feature type="compositionally biased region" description="Polar residues" evidence="17">
    <location>
        <begin position="638"/>
        <end position="656"/>
    </location>
</feature>
<keyword evidence="21" id="KW-1185">Reference proteome</keyword>
<comment type="caution">
    <text evidence="20">The sequence shown here is derived from an EMBL/GenBank/DDBJ whole genome shotgun (WGS) entry which is preliminary data.</text>
</comment>
<dbReference type="CDD" id="cd15733">
    <property type="entry name" value="FYVE_MTMR4"/>
    <property type="match status" value="1"/>
</dbReference>
<evidence type="ECO:0000256" key="17">
    <source>
        <dbReference type="SAM" id="MobiDB-lite"/>
    </source>
</evidence>
<evidence type="ECO:0000256" key="6">
    <source>
        <dbReference type="ARBA" id="ARBA00019870"/>
    </source>
</evidence>
<dbReference type="STRING" id="195883.A0A482XQ49"/>
<evidence type="ECO:0000259" key="18">
    <source>
        <dbReference type="PROSITE" id="PS50178"/>
    </source>
</evidence>
<dbReference type="Pfam" id="PF01363">
    <property type="entry name" value="FYVE"/>
    <property type="match status" value="1"/>
</dbReference>
<dbReference type="InParanoid" id="A0A482XQ49"/>
<evidence type="ECO:0000256" key="8">
    <source>
        <dbReference type="ARBA" id="ARBA00022771"/>
    </source>
</evidence>